<protein>
    <submittedName>
        <fullName evidence="4">Acetone carboxylase subunit beta</fullName>
    </submittedName>
</protein>
<proteinExistence type="predicted"/>
<evidence type="ECO:0000313" key="5">
    <source>
        <dbReference type="Proteomes" id="UP000245380"/>
    </source>
</evidence>
<feature type="domain" description="Hydantoinase/oxoprolinase N-terminal" evidence="2">
    <location>
        <begin position="1"/>
        <end position="180"/>
    </location>
</feature>
<name>A0A2U3D9E2_SULT2</name>
<dbReference type="PANTHER" id="PTHR11365">
    <property type="entry name" value="5-OXOPROLINASE RELATED"/>
    <property type="match status" value="1"/>
</dbReference>
<dbReference type="EMBL" id="MPDK01000008">
    <property type="protein sequence ID" value="PWI57883.1"/>
    <property type="molecule type" value="Genomic_DNA"/>
</dbReference>
<dbReference type="PANTHER" id="PTHR11365:SF23">
    <property type="entry name" value="HYPOTHETICAL 5-OXOPROLINASE (EUROFUNG)-RELATED"/>
    <property type="match status" value="1"/>
</dbReference>
<keyword evidence="5" id="KW-1185">Reference proteome</keyword>
<gene>
    <name evidence="4" type="ORF">BM613_06485</name>
</gene>
<evidence type="ECO:0000259" key="1">
    <source>
        <dbReference type="Pfam" id="PF01968"/>
    </source>
</evidence>
<feature type="domain" description="Acetophenone carboxylase-like C-terminal" evidence="3">
    <location>
        <begin position="505"/>
        <end position="695"/>
    </location>
</feature>
<dbReference type="Pfam" id="PF01968">
    <property type="entry name" value="Hydantoinase_A"/>
    <property type="match status" value="1"/>
</dbReference>
<reference evidence="4 5" key="1">
    <citation type="submission" date="2016-11" db="EMBL/GenBank/DDBJ databases">
        <title>Comparative genomics of Acidibacillus ferroxidans species.</title>
        <authorList>
            <person name="Oliveira G."/>
            <person name="Nunes G."/>
            <person name="Oliveira R."/>
            <person name="Araujo F."/>
            <person name="Salim A."/>
            <person name="Scholte L."/>
            <person name="Morais D."/>
            <person name="Nancucheo I."/>
            <person name="Johnson D.B."/>
            <person name="Grail B."/>
            <person name="Bittencourt J."/>
            <person name="Valadares R."/>
        </authorList>
    </citation>
    <scope>NUCLEOTIDE SEQUENCE [LARGE SCALE GENOMIC DNA]</scope>
    <source>
        <strain evidence="4 5">Y002</strain>
    </source>
</reference>
<evidence type="ECO:0000313" key="4">
    <source>
        <dbReference type="EMBL" id="PWI57883.1"/>
    </source>
</evidence>
<dbReference type="GO" id="GO:0005829">
    <property type="term" value="C:cytosol"/>
    <property type="evidence" value="ECO:0007669"/>
    <property type="project" value="TreeGrafter"/>
</dbReference>
<organism evidence="4 5">
    <name type="scientific">Sulfoacidibacillus thermotolerans</name>
    <name type="common">Acidibacillus sulfuroxidans</name>
    <dbReference type="NCBI Taxonomy" id="1765684"/>
    <lineage>
        <taxon>Bacteria</taxon>
        <taxon>Bacillati</taxon>
        <taxon>Bacillota</taxon>
        <taxon>Bacilli</taxon>
        <taxon>Bacillales</taxon>
        <taxon>Alicyclobacillaceae</taxon>
        <taxon>Sulfoacidibacillus</taxon>
    </lineage>
</organism>
<dbReference type="Pfam" id="PF05378">
    <property type="entry name" value="Hydant_A_N"/>
    <property type="match status" value="1"/>
</dbReference>
<dbReference type="Pfam" id="PF19278">
    <property type="entry name" value="Hydant_A_C"/>
    <property type="match status" value="1"/>
</dbReference>
<dbReference type="GO" id="GO:0017168">
    <property type="term" value="F:5-oxoprolinase (ATP-hydrolyzing) activity"/>
    <property type="evidence" value="ECO:0007669"/>
    <property type="project" value="TreeGrafter"/>
</dbReference>
<dbReference type="InterPro" id="IPR049517">
    <property type="entry name" value="ACX-like_C"/>
</dbReference>
<comment type="caution">
    <text evidence="4">The sequence shown here is derived from an EMBL/GenBank/DDBJ whole genome shotgun (WGS) entry which is preliminary data.</text>
</comment>
<dbReference type="AlphaFoldDB" id="A0A2U3D9E2"/>
<dbReference type="InterPro" id="IPR008040">
    <property type="entry name" value="Hydant_A_N"/>
</dbReference>
<accession>A0A2U3D9E2</accession>
<dbReference type="GO" id="GO:0006749">
    <property type="term" value="P:glutathione metabolic process"/>
    <property type="evidence" value="ECO:0007669"/>
    <property type="project" value="TreeGrafter"/>
</dbReference>
<evidence type="ECO:0000259" key="2">
    <source>
        <dbReference type="Pfam" id="PF05378"/>
    </source>
</evidence>
<dbReference type="Proteomes" id="UP000245380">
    <property type="component" value="Unassembled WGS sequence"/>
</dbReference>
<feature type="domain" description="Hydantoinase A/oxoprolinase" evidence="1">
    <location>
        <begin position="206"/>
        <end position="492"/>
    </location>
</feature>
<dbReference type="InterPro" id="IPR045079">
    <property type="entry name" value="Oxoprolinase-like"/>
</dbReference>
<evidence type="ECO:0000259" key="3">
    <source>
        <dbReference type="Pfam" id="PF19278"/>
    </source>
</evidence>
<sequence length="697" mass="77073">MTDTFIIDDMGEFVVGKAQTTPGDESVGLLHSAVDALSFWGMTVEEAFPQLLTGVYSGTAMLNRLVSRKGRKVGLIVNKGMEDFHRMGRAIQSYLGYSYSDRLHINTHRYDPPLVPREWTRGVTERIDLFGNIVIPLYEHEVEPAVRELVDEGVEAIVISLLHSYKNPTHERRVRDIAKATLRKLKRDLPVFASVDYYPVRKESHRTNTTIIEAYAADPSRRTLELVDERMKEQGAKFDVRVMATHGGTISIRANELARTLVSGPIGGVVGGKYLGEALGIQNIVCSDIGGTSFDIALITQGDFTIDTSPDMARLVLSLPLVAMDSVGAGTGSFVRVDPYTKSIVLGPDSAGYRVGGCYPEGGLDTITVSDCHVVLGLINPDNFLGGQIKLDRERAYQSVKEQLADPLGLSVEAASYGVIELLEAQLRNYLESLVMGKGYSPTQFACFSYGGGGPLHTAGYVRGLGFEDVLVPAWAAGFSAFGCGAADFEYRYDRTLDINVGANATQKEQVEAAGILQEAWNELTEKVQQEFEKNGFQSKDVQLRMYFRMQYQGQLNDLEIEAPLATATTADDWKVLTMTFEETYARVYARAARSPELGYTVTGAIVRGSVEVPKPKIPEEPYYGETPPKEAHRGIREVYWDGEWIQADIWEMEALKAGNRIEAFSIIESPATTFIVPLGFEAVLDQHRIFHLRELD</sequence>
<dbReference type="InterPro" id="IPR002821">
    <property type="entry name" value="Hydantoinase_A"/>
</dbReference>